<dbReference type="Pfam" id="PF13118">
    <property type="entry name" value="DUF3972"/>
    <property type="match status" value="1"/>
</dbReference>
<feature type="domain" description="DUF3972" evidence="2">
    <location>
        <begin position="47"/>
        <end position="110"/>
    </location>
</feature>
<evidence type="ECO:0000259" key="2">
    <source>
        <dbReference type="Pfam" id="PF13118"/>
    </source>
</evidence>
<accession>A0A3D8IYC6</accession>
<dbReference type="OrthoDB" id="5322012at2"/>
<proteinExistence type="predicted"/>
<dbReference type="InterPro" id="IPR025002">
    <property type="entry name" value="DUF3972"/>
</dbReference>
<evidence type="ECO:0000256" key="1">
    <source>
        <dbReference type="SAM" id="Coils"/>
    </source>
</evidence>
<evidence type="ECO:0000313" key="3">
    <source>
        <dbReference type="EMBL" id="RDU69915.1"/>
    </source>
</evidence>
<reference evidence="3 4" key="1">
    <citation type="submission" date="2018-04" db="EMBL/GenBank/DDBJ databases">
        <title>Novel Campyloabacter and Helicobacter Species and Strains.</title>
        <authorList>
            <person name="Mannion A.J."/>
            <person name="Shen Z."/>
            <person name="Fox J.G."/>
        </authorList>
    </citation>
    <scope>NUCLEOTIDE SEQUENCE [LARGE SCALE GENOMIC DNA]</scope>
    <source>
        <strain evidence="3 4">ATCC 700242</strain>
    </source>
</reference>
<sequence>MKWLSLNEFMQETSYSKSQIAQGVKSKQIQAKNIKGELYLRKIYTPESDLFQESIAHILEMHSKLTLAKDETIANLKNENEFLKSTIVAMQETYLEEKKLIEFLRNELERNAQEIEALQKKYRLMWEKVSKK</sequence>
<dbReference type="AlphaFoldDB" id="A0A3D8IYC6"/>
<keyword evidence="4" id="KW-1185">Reference proteome</keyword>
<dbReference type="RefSeq" id="WP_104723614.1">
    <property type="nucleotide sequence ID" value="NZ_FZNE01000002.1"/>
</dbReference>
<dbReference type="EMBL" id="NXLU01000001">
    <property type="protein sequence ID" value="RDU69915.1"/>
    <property type="molecule type" value="Genomic_DNA"/>
</dbReference>
<name>A0A3D8IYC6_9HELI</name>
<dbReference type="Proteomes" id="UP000257067">
    <property type="component" value="Unassembled WGS sequence"/>
</dbReference>
<protein>
    <submittedName>
        <fullName evidence="3">DUF3972 domain-containing protein</fullName>
    </submittedName>
</protein>
<comment type="caution">
    <text evidence="3">The sequence shown here is derived from an EMBL/GenBank/DDBJ whole genome shotgun (WGS) entry which is preliminary data.</text>
</comment>
<feature type="coiled-coil region" evidence="1">
    <location>
        <begin position="73"/>
        <end position="125"/>
    </location>
</feature>
<organism evidence="3 4">
    <name type="scientific">Helicobacter cholecystus</name>
    <dbReference type="NCBI Taxonomy" id="45498"/>
    <lineage>
        <taxon>Bacteria</taxon>
        <taxon>Pseudomonadati</taxon>
        <taxon>Campylobacterota</taxon>
        <taxon>Epsilonproteobacteria</taxon>
        <taxon>Campylobacterales</taxon>
        <taxon>Helicobacteraceae</taxon>
        <taxon>Helicobacter</taxon>
    </lineage>
</organism>
<keyword evidence="1" id="KW-0175">Coiled coil</keyword>
<gene>
    <name evidence="3" type="ORF">CQA62_00430</name>
</gene>
<evidence type="ECO:0000313" key="4">
    <source>
        <dbReference type="Proteomes" id="UP000257067"/>
    </source>
</evidence>